<dbReference type="SUPFAM" id="SSF54001">
    <property type="entry name" value="Cysteine proteinases"/>
    <property type="match status" value="1"/>
</dbReference>
<proteinExistence type="inferred from homology"/>
<dbReference type="GO" id="GO:0016579">
    <property type="term" value="P:protein deubiquitination"/>
    <property type="evidence" value="ECO:0007669"/>
    <property type="project" value="InterPro"/>
</dbReference>
<evidence type="ECO:0000256" key="6">
    <source>
        <dbReference type="ARBA" id="ARBA00022801"/>
    </source>
</evidence>
<dbReference type="InterPro" id="IPR002083">
    <property type="entry name" value="MATH/TRAF_dom"/>
</dbReference>
<dbReference type="InterPro" id="IPR018200">
    <property type="entry name" value="USP_CS"/>
</dbReference>
<dbReference type="InterPro" id="IPR028889">
    <property type="entry name" value="USP"/>
</dbReference>
<dbReference type="Gene3D" id="3.90.70.10">
    <property type="entry name" value="Cysteine proteinases"/>
    <property type="match status" value="1"/>
</dbReference>
<comment type="similarity">
    <text evidence="2">Belongs to the peptidase C19 family.</text>
</comment>
<keyword evidence="12" id="KW-1185">Reference proteome</keyword>
<feature type="region of interest" description="Disordered" evidence="8">
    <location>
        <begin position="1132"/>
        <end position="1153"/>
    </location>
</feature>
<dbReference type="InterPro" id="IPR024729">
    <property type="entry name" value="USP7_ICP0-binding_dom"/>
</dbReference>
<sequence length="1153" mass="132692">MEMDASSPTHGPVPQPTIPAADREVPSSGPGGLLVPLKTEPNVEVSQAKTTELVAEDMEVESGGQKDVAQQEQDPMEGAFTWVIEKYDEIQDKKMYSDDFTIGGYKWRLLIFPKGNGTQHVSLYLDVADSDTLPYCWSRSASFTLSVLNHLDPELSHRKDAQHVFCQKESDWGFTQFLSLDELLNDQKGFVSTGRGGAGGERGSVTIEARVKVRTEDNYFSYDSKKETGHVGLKNQGATCYMNSLLQTLFHLPYFRKAVYHMPTSNEELAHKSLPLALQSLFYKLQFNPNAVSTKDLTRSFGWDTMDAFTQHDVQELNRVLSEKLEEKMKGTSVENTIQHLFEGKVVNYIDCVNVDYKSTRKETFMDLQLDVKGCKDIYESFDKYVEVETLEGDNKYQAEGHGLQDARKGVLFEDFPPVLQLQLKRFEYDFVHDMMVKINQRYEFPEHLDLDRDGHKYLTKDSAREGAAGNRYSLYSVLVHSGGVHGGHYYAFIRPDGKQWLKFDDDKVTKVTSEVAVEEQFGGDGTNDGNNNNPIRAQMRFSNAYMLVYIRDADRDHILCDVAKEDIAGHLRERLDEEQKEKERRKKEKQEAHLFTYVRIVTDKDLAAQVGTTVNFDLVDFTNPDVLSLKISKQEKFSVVKAQIAERLGIPEAEQRYWMWAARENQTYRPSKPYGPEEEETKLQDLTLKDSPRMTEHGKNYLNLYLETPLGGSPGGKLPEMPRSSILLFFKLYDVEKQSLTFVGRTFATEASKIRDLTPVLCSFAGYSLEDDLVIYEEIKYEPAVMCEKLERHATLQKCQLENGDIICFQKLPPEDGPEPRHAYVDDYLNYVKNRQMVKFAKREEQSEVIELELSKVNTYNEVTEALAQKIGLDDPTKIRLTAHNQYSDGPRPNPIKYQSYEKLSDMLVQGYQAPTDTLYYEILDIPLFELEKLKSLKIAYHKDTTEECETYTLRLPKDSKVEEALCELRRRIPGASSTEQLRLMEVFYHKIYKTYDAEDKIDSINDQYWTLRAEAVSEEERNMGPADKLVHVYHFTTKDRVSGNTTPMQTFGDPFFFVLREGETVREVRERIRSKLQVSEEEFSKWKVAFITMSKPEYLKDDDVVITKFTRGRDSYGPWENYLGLDHEDKNRTRKKPQGSHYDNKSIKISC</sequence>
<keyword evidence="5" id="KW-0833">Ubl conjugation pathway</keyword>
<dbReference type="GO" id="GO:0006508">
    <property type="term" value="P:proteolysis"/>
    <property type="evidence" value="ECO:0007669"/>
    <property type="project" value="UniProtKB-KW"/>
</dbReference>
<dbReference type="EC" id="3.4.19.12" evidence="3"/>
<dbReference type="InterPro" id="IPR029346">
    <property type="entry name" value="USP_C"/>
</dbReference>
<evidence type="ECO:0000256" key="2">
    <source>
        <dbReference type="ARBA" id="ARBA00009085"/>
    </source>
</evidence>
<dbReference type="Pfam" id="PF22486">
    <property type="entry name" value="MATH_2"/>
    <property type="match status" value="1"/>
</dbReference>
<feature type="compositionally biased region" description="Basic and acidic residues" evidence="8">
    <location>
        <begin position="1144"/>
        <end position="1153"/>
    </location>
</feature>
<dbReference type="Pfam" id="PF00443">
    <property type="entry name" value="UCH"/>
    <property type="match status" value="1"/>
</dbReference>
<dbReference type="InterPro" id="IPR001394">
    <property type="entry name" value="Peptidase_C19_UCH"/>
</dbReference>
<dbReference type="PROSITE" id="PS50144">
    <property type="entry name" value="MATH"/>
    <property type="match status" value="1"/>
</dbReference>
<feature type="domain" description="USP" evidence="10">
    <location>
        <begin position="231"/>
        <end position="553"/>
    </location>
</feature>
<protein>
    <recommendedName>
        <fullName evidence="3">ubiquitinyl hydrolase 1</fullName>
        <ecNumber evidence="3">3.4.19.12</ecNumber>
    </recommendedName>
</protein>
<comment type="catalytic activity">
    <reaction evidence="1">
        <text>Thiol-dependent hydrolysis of ester, thioester, amide, peptide and isopeptide bonds formed by the C-terminal Gly of ubiquitin (a 76-residue protein attached to proteins as an intracellular targeting signal).</text>
        <dbReference type="EC" id="3.4.19.12"/>
    </reaction>
</comment>
<gene>
    <name evidence="11" type="ORF">HKI87_06g40330</name>
</gene>
<evidence type="ECO:0000256" key="3">
    <source>
        <dbReference type="ARBA" id="ARBA00012759"/>
    </source>
</evidence>
<dbReference type="AlphaFoldDB" id="A0AAX4P8Z7"/>
<dbReference type="SMART" id="SM00061">
    <property type="entry name" value="MATH"/>
    <property type="match status" value="1"/>
</dbReference>
<evidence type="ECO:0000256" key="5">
    <source>
        <dbReference type="ARBA" id="ARBA00022786"/>
    </source>
</evidence>
<feature type="domain" description="MATH" evidence="9">
    <location>
        <begin position="77"/>
        <end position="211"/>
    </location>
</feature>
<dbReference type="Gene3D" id="3.10.20.90">
    <property type="entry name" value="Phosphatidylinositol 3-kinase Catalytic Subunit, Chain A, domain 1"/>
    <property type="match status" value="2"/>
</dbReference>
<dbReference type="Pfam" id="PF14533">
    <property type="entry name" value="USP7_C2"/>
    <property type="match status" value="1"/>
</dbReference>
<evidence type="ECO:0000256" key="8">
    <source>
        <dbReference type="SAM" id="MobiDB-lite"/>
    </source>
</evidence>
<evidence type="ECO:0000256" key="7">
    <source>
        <dbReference type="ARBA" id="ARBA00022807"/>
    </source>
</evidence>
<dbReference type="Pfam" id="PF12436">
    <property type="entry name" value="USP7_ICP0_bdg"/>
    <property type="match status" value="1"/>
</dbReference>
<keyword evidence="6 11" id="KW-0378">Hydrolase</keyword>
<dbReference type="InterPro" id="IPR050164">
    <property type="entry name" value="Peptidase_C19"/>
</dbReference>
<keyword evidence="7" id="KW-0788">Thiol protease</keyword>
<keyword evidence="4" id="KW-0645">Protease</keyword>
<dbReference type="FunFam" id="3.90.70.10:FF:000044">
    <property type="entry name" value="Ubiquitin carboxyl-terminal hydrolase 13"/>
    <property type="match status" value="1"/>
</dbReference>
<dbReference type="PANTHER" id="PTHR24006:SF644">
    <property type="entry name" value="UBIQUITIN CARBOXYL-TERMINAL HYDROLASE 7"/>
    <property type="match status" value="1"/>
</dbReference>
<dbReference type="InterPro" id="IPR008974">
    <property type="entry name" value="TRAF-like"/>
</dbReference>
<dbReference type="FunFam" id="3.10.20.90:FF:000050">
    <property type="entry name" value="Ubiquitin carboxyl-terminal hydrolase 13"/>
    <property type="match status" value="1"/>
</dbReference>
<dbReference type="PROSITE" id="PS00972">
    <property type="entry name" value="USP_1"/>
    <property type="match status" value="1"/>
</dbReference>
<dbReference type="FunFam" id="2.60.210.10:FF:000005">
    <property type="entry name" value="Ubiquitin carboxyl-terminal hydrolase 13"/>
    <property type="match status" value="1"/>
</dbReference>
<dbReference type="InterPro" id="IPR038765">
    <property type="entry name" value="Papain-like_cys_pep_sf"/>
</dbReference>
<dbReference type="PROSITE" id="PS00973">
    <property type="entry name" value="USP_2"/>
    <property type="match status" value="1"/>
</dbReference>
<dbReference type="Gene3D" id="2.60.210.10">
    <property type="entry name" value="Apoptosis, Tumor Necrosis Factor Receptor Associated Protein 2, Chain A"/>
    <property type="match status" value="1"/>
</dbReference>
<organism evidence="11 12">
    <name type="scientific">Chloropicon roscoffensis</name>
    <dbReference type="NCBI Taxonomy" id="1461544"/>
    <lineage>
        <taxon>Eukaryota</taxon>
        <taxon>Viridiplantae</taxon>
        <taxon>Chlorophyta</taxon>
        <taxon>Chloropicophyceae</taxon>
        <taxon>Chloropicales</taxon>
        <taxon>Chloropicaceae</taxon>
        <taxon>Chloropicon</taxon>
    </lineage>
</organism>
<dbReference type="GO" id="GO:0005829">
    <property type="term" value="C:cytosol"/>
    <property type="evidence" value="ECO:0007669"/>
    <property type="project" value="TreeGrafter"/>
</dbReference>
<dbReference type="GO" id="GO:0005634">
    <property type="term" value="C:nucleus"/>
    <property type="evidence" value="ECO:0007669"/>
    <property type="project" value="UniProtKB-ARBA"/>
</dbReference>
<dbReference type="CDD" id="cd00121">
    <property type="entry name" value="MATH"/>
    <property type="match status" value="1"/>
</dbReference>
<dbReference type="Proteomes" id="UP001472866">
    <property type="component" value="Chromosome 06"/>
</dbReference>
<accession>A0AAX4P8Z7</accession>
<evidence type="ECO:0000259" key="9">
    <source>
        <dbReference type="PROSITE" id="PS50144"/>
    </source>
</evidence>
<dbReference type="PROSITE" id="PS50235">
    <property type="entry name" value="USP_3"/>
    <property type="match status" value="1"/>
</dbReference>
<reference evidence="11 12" key="1">
    <citation type="submission" date="2024-03" db="EMBL/GenBank/DDBJ databases">
        <title>Complete genome sequence of the green alga Chloropicon roscoffensis RCC1871.</title>
        <authorList>
            <person name="Lemieux C."/>
            <person name="Pombert J.-F."/>
            <person name="Otis C."/>
            <person name="Turmel M."/>
        </authorList>
    </citation>
    <scope>NUCLEOTIDE SEQUENCE [LARGE SCALE GENOMIC DNA]</scope>
    <source>
        <strain evidence="11 12">RCC1871</strain>
    </source>
</reference>
<dbReference type="CDD" id="cd02659">
    <property type="entry name" value="peptidase_C19C"/>
    <property type="match status" value="1"/>
</dbReference>
<feature type="region of interest" description="Disordered" evidence="8">
    <location>
        <begin position="1"/>
        <end position="42"/>
    </location>
</feature>
<dbReference type="EMBL" id="CP151506">
    <property type="protein sequence ID" value="WZN62496.1"/>
    <property type="molecule type" value="Genomic_DNA"/>
</dbReference>
<evidence type="ECO:0000313" key="12">
    <source>
        <dbReference type="Proteomes" id="UP001472866"/>
    </source>
</evidence>
<dbReference type="GO" id="GO:0004843">
    <property type="term" value="F:cysteine-type deubiquitinase activity"/>
    <property type="evidence" value="ECO:0007669"/>
    <property type="project" value="UniProtKB-EC"/>
</dbReference>
<dbReference type="SUPFAM" id="SSF49599">
    <property type="entry name" value="TRAF domain-like"/>
    <property type="match status" value="1"/>
</dbReference>
<evidence type="ECO:0000313" key="11">
    <source>
        <dbReference type="EMBL" id="WZN62496.1"/>
    </source>
</evidence>
<dbReference type="PANTHER" id="PTHR24006">
    <property type="entry name" value="UBIQUITIN CARBOXYL-TERMINAL HYDROLASE"/>
    <property type="match status" value="1"/>
</dbReference>
<evidence type="ECO:0000259" key="10">
    <source>
        <dbReference type="PROSITE" id="PS50235"/>
    </source>
</evidence>
<evidence type="ECO:0000256" key="4">
    <source>
        <dbReference type="ARBA" id="ARBA00022670"/>
    </source>
</evidence>
<dbReference type="GO" id="GO:0031647">
    <property type="term" value="P:regulation of protein stability"/>
    <property type="evidence" value="ECO:0007669"/>
    <property type="project" value="TreeGrafter"/>
</dbReference>
<name>A0AAX4P8Z7_9CHLO</name>
<evidence type="ECO:0000256" key="1">
    <source>
        <dbReference type="ARBA" id="ARBA00000707"/>
    </source>
</evidence>